<comment type="caution">
    <text evidence="1">The sequence shown here is derived from an EMBL/GenBank/DDBJ whole genome shotgun (WGS) entry which is preliminary data.</text>
</comment>
<dbReference type="STRING" id="1795827.A7P95_00045"/>
<protein>
    <submittedName>
        <fullName evidence="1">Uncharacterized protein</fullName>
    </submittedName>
</protein>
<dbReference type="AlphaFoldDB" id="A0A1A9S3N5"/>
<sequence>MRVVYVLQELSEGAFIGVDGLGGLEYVRKLDEAFRFRNLNVALDHGRDIDSSLRNIAVYTLYEPE</sequence>
<reference evidence="2" key="1">
    <citation type="submission" date="2016-05" db="EMBL/GenBank/DDBJ databases">
        <title>Draft genome of Corynebacterium afermentans subsp. afermentans LCDC 88199T.</title>
        <authorList>
            <person name="Bernier A.-M."/>
            <person name="Bernard K."/>
        </authorList>
    </citation>
    <scope>NUCLEOTIDE SEQUENCE [LARGE SCALE GENOMIC DNA]</scope>
    <source>
        <strain evidence="2">NML02-A-017</strain>
    </source>
</reference>
<dbReference type="EMBL" id="LXSL01000005">
    <property type="protein sequence ID" value="OAM31825.1"/>
    <property type="molecule type" value="Genomic_DNA"/>
</dbReference>
<evidence type="ECO:0000313" key="1">
    <source>
        <dbReference type="EMBL" id="OAM31825.1"/>
    </source>
</evidence>
<accession>A0A1A9S3N5</accession>
<evidence type="ECO:0000313" key="2">
    <source>
        <dbReference type="Proteomes" id="UP000077885"/>
    </source>
</evidence>
<organism evidence="1 2">
    <name type="scientific">Eikenella longinqua</name>
    <dbReference type="NCBI Taxonomy" id="1795827"/>
    <lineage>
        <taxon>Bacteria</taxon>
        <taxon>Pseudomonadati</taxon>
        <taxon>Pseudomonadota</taxon>
        <taxon>Betaproteobacteria</taxon>
        <taxon>Neisseriales</taxon>
        <taxon>Neisseriaceae</taxon>
        <taxon>Eikenella</taxon>
    </lineage>
</organism>
<dbReference type="Proteomes" id="UP000077885">
    <property type="component" value="Unassembled WGS sequence"/>
</dbReference>
<keyword evidence="2" id="KW-1185">Reference proteome</keyword>
<gene>
    <name evidence="1" type="ORF">A7P95_00045</name>
</gene>
<name>A0A1A9S3N5_9NEIS</name>
<proteinExistence type="predicted"/>